<evidence type="ECO:0000313" key="2">
    <source>
        <dbReference type="EMBL" id="TQR47110.1"/>
    </source>
</evidence>
<dbReference type="InterPro" id="IPR003961">
    <property type="entry name" value="FN3_dom"/>
</dbReference>
<dbReference type="CDD" id="cd00063">
    <property type="entry name" value="FN3"/>
    <property type="match status" value="1"/>
</dbReference>
<gene>
    <name evidence="2" type="ORF">C7Y44_05650</name>
</gene>
<dbReference type="CDD" id="cd08547">
    <property type="entry name" value="Type_II_cohesin"/>
    <property type="match status" value="1"/>
</dbReference>
<feature type="domain" description="Fibronectin type-III" evidence="1">
    <location>
        <begin position="171"/>
        <end position="261"/>
    </location>
</feature>
<dbReference type="PROSITE" id="PS50853">
    <property type="entry name" value="FN3"/>
    <property type="match status" value="1"/>
</dbReference>
<evidence type="ECO:0000313" key="3">
    <source>
        <dbReference type="Proteomes" id="UP000316208"/>
    </source>
</evidence>
<dbReference type="SUPFAM" id="SSF49384">
    <property type="entry name" value="Carbohydrate-binding domain"/>
    <property type="match status" value="1"/>
</dbReference>
<dbReference type="InterPro" id="IPR002102">
    <property type="entry name" value="Cohesin_dom"/>
</dbReference>
<accession>A0ABY3AX81</accession>
<comment type="caution">
    <text evidence="2">The sequence shown here is derived from an EMBL/GenBank/DDBJ whole genome shotgun (WGS) entry which is preliminary data.</text>
</comment>
<dbReference type="InterPro" id="IPR036116">
    <property type="entry name" value="FN3_sf"/>
</dbReference>
<dbReference type="SUPFAM" id="SSF49265">
    <property type="entry name" value="Fibronectin type III"/>
    <property type="match status" value="1"/>
</dbReference>
<keyword evidence="3" id="KW-1185">Reference proteome</keyword>
<evidence type="ECO:0000259" key="1">
    <source>
        <dbReference type="PROSITE" id="PS50853"/>
    </source>
</evidence>
<organism evidence="2 3">
    <name type="scientific">Paenibacillus popilliae</name>
    <name type="common">Bacillus popilliae</name>
    <dbReference type="NCBI Taxonomy" id="78057"/>
    <lineage>
        <taxon>Bacteria</taxon>
        <taxon>Bacillati</taxon>
        <taxon>Bacillota</taxon>
        <taxon>Bacilli</taxon>
        <taxon>Bacillales</taxon>
        <taxon>Paenibacillaceae</taxon>
        <taxon>Paenibacillus</taxon>
    </lineage>
</organism>
<dbReference type="Gene3D" id="2.60.40.680">
    <property type="match status" value="1"/>
</dbReference>
<proteinExistence type="predicted"/>
<dbReference type="Gene3D" id="2.60.40.10">
    <property type="entry name" value="Immunoglobulins"/>
    <property type="match status" value="1"/>
</dbReference>
<reference evidence="2 3" key="1">
    <citation type="submission" date="2018-03" db="EMBL/GenBank/DDBJ databases">
        <title>Aerobic endospore-forming bacteria genome sequencing and assembly.</title>
        <authorList>
            <person name="Cavalcante D.A."/>
            <person name="Driks A."/>
            <person name="Putonti C."/>
            <person name="De-Souza M.T."/>
        </authorList>
    </citation>
    <scope>NUCLEOTIDE SEQUENCE [LARGE SCALE GENOMIC DNA]</scope>
    <source>
        <strain evidence="2 3">SDF0028</strain>
    </source>
</reference>
<dbReference type="InterPro" id="IPR008965">
    <property type="entry name" value="CBM2/CBM3_carb-bd_dom_sf"/>
</dbReference>
<sequence>MGVREMKASKKYLAFLAFMLILLVVPQKGYAAVDYRGGILDGVGLYLNSSEYVGGSLLNEATDNNEETKIAMTGRNVGGDRDHIVKAFTEPVTVSEIRVKANKSINVGFYDKSGEYIKVNGKNLNKIPAEEADGRLISIPQTSGIYKAILFNDLSVPVDVYEFNLYNGNGYMSESVLTANGAVSSVNLKWDPVTNTTGYTIERSKTHGGPYEKIATASVTETTYTDLNVVNGTTYYYIVTPFNSLGNGPRTNEASATPQASGVILDIESAKDKVFLNETFTVQAVLNNATNIYAEDFNVKYDKTRFQLVKVEAADHMGLFHNGAVADDTVRLITASLGKDYGINGKGTLVHFTFKAIGLGKGKIDATKGKIADNGTTEVTLTEENCGEKEIEVIGGELTNFTLKHLGFLGFNYTEDKNKLTDELKNLLGSTGNVADVDLVQLTNAILANPNYDFNK</sequence>
<dbReference type="Proteomes" id="UP000316208">
    <property type="component" value="Unassembled WGS sequence"/>
</dbReference>
<dbReference type="EMBL" id="SADY01000001">
    <property type="protein sequence ID" value="TQR47110.1"/>
    <property type="molecule type" value="Genomic_DNA"/>
</dbReference>
<protein>
    <recommendedName>
        <fullName evidence="1">Fibronectin type-III domain-containing protein</fullName>
    </recommendedName>
</protein>
<dbReference type="InterPro" id="IPR013783">
    <property type="entry name" value="Ig-like_fold"/>
</dbReference>
<name>A0ABY3AX81_PAEPP</name>
<dbReference type="Pfam" id="PF00963">
    <property type="entry name" value="Cohesin"/>
    <property type="match status" value="1"/>
</dbReference>